<dbReference type="InterPro" id="IPR002491">
    <property type="entry name" value="ABC_transptr_periplasmic_BD"/>
</dbReference>
<dbReference type="SUPFAM" id="SSF53807">
    <property type="entry name" value="Helical backbone' metal receptor"/>
    <property type="match status" value="1"/>
</dbReference>
<proteinExistence type="inferred from homology"/>
<dbReference type="GO" id="GO:1901678">
    <property type="term" value="P:iron coordination entity transport"/>
    <property type="evidence" value="ECO:0007669"/>
    <property type="project" value="UniProtKB-ARBA"/>
</dbReference>
<keyword evidence="3" id="KW-0813">Transport</keyword>
<dbReference type="PROSITE" id="PS50983">
    <property type="entry name" value="FE_B12_PBP"/>
    <property type="match status" value="1"/>
</dbReference>
<feature type="domain" description="Fe/B12 periplasmic-binding" evidence="6">
    <location>
        <begin position="63"/>
        <end position="323"/>
    </location>
</feature>
<dbReference type="Pfam" id="PF01497">
    <property type="entry name" value="Peripla_BP_2"/>
    <property type="match status" value="1"/>
</dbReference>
<accession>A0A6N3CIQ4</accession>
<feature type="coiled-coil region" evidence="5">
    <location>
        <begin position="166"/>
        <end position="193"/>
    </location>
</feature>
<evidence type="ECO:0000256" key="4">
    <source>
        <dbReference type="ARBA" id="ARBA00022729"/>
    </source>
</evidence>
<dbReference type="RefSeq" id="WP_024038038.1">
    <property type="nucleotide sequence ID" value="NZ_CACRUE010000030.1"/>
</dbReference>
<gene>
    <name evidence="7" type="primary">yclQ_1</name>
    <name evidence="7" type="ORF">IBLFYP30_01904</name>
</gene>
<reference evidence="7" key="1">
    <citation type="submission" date="2019-11" db="EMBL/GenBank/DDBJ databases">
        <authorList>
            <person name="Feng L."/>
        </authorList>
    </citation>
    <scope>NUCLEOTIDE SEQUENCE</scope>
    <source>
        <strain evidence="7">IbartlettiiLFYP30</strain>
    </source>
</reference>
<evidence type="ECO:0000256" key="2">
    <source>
        <dbReference type="ARBA" id="ARBA00008814"/>
    </source>
</evidence>
<evidence type="ECO:0000256" key="5">
    <source>
        <dbReference type="SAM" id="Coils"/>
    </source>
</evidence>
<evidence type="ECO:0000313" key="7">
    <source>
        <dbReference type="EMBL" id="VYU16620.1"/>
    </source>
</evidence>
<sequence>MNKKAAAIVGGILVLGLGVFGFTKLNSGSQNQQTQQEQSAEQTTVQITDANGEKAELKKNPKRVVVFDYGVADILKNLGVDAVVGLPKNGKMPEILSNYSDDKYTNVGSLKETDFEAVESLNPDLIIIGGRQAEDIDSFKEIAPTVNLAVDGQDYMNSFKTVVTDLGNLFDKQDEAKKAIDEIEAKIAKVNKTVTEKGLSASVVMANEGSISVFSAKSRYGLIYNGLGFTEADKNIDDSTHGQQVSFEYFLENKSDYVFVVDRGAVTGKGEAASKLFDNEVMNKTEVSKNGNIVYLNSVIWYTMTGGIESTNQMIDEIADAVK</sequence>
<dbReference type="InterPro" id="IPR033870">
    <property type="entry name" value="FatB"/>
</dbReference>
<dbReference type="PANTHER" id="PTHR30532:SF28">
    <property type="entry name" value="PETROBACTIN-BINDING PROTEIN YCLQ"/>
    <property type="match status" value="1"/>
</dbReference>
<dbReference type="PANTHER" id="PTHR30532">
    <property type="entry name" value="IRON III DICITRATE-BINDING PERIPLASMIC PROTEIN"/>
    <property type="match status" value="1"/>
</dbReference>
<comment type="similarity">
    <text evidence="2">Belongs to the bacterial solute-binding protein 8 family.</text>
</comment>
<evidence type="ECO:0000256" key="1">
    <source>
        <dbReference type="ARBA" id="ARBA00004196"/>
    </source>
</evidence>
<comment type="subcellular location">
    <subcellularLocation>
        <location evidence="1">Cell envelope</location>
    </subcellularLocation>
</comment>
<name>A0A6N3CIQ4_9FIRM</name>
<dbReference type="GO" id="GO:0030288">
    <property type="term" value="C:outer membrane-bounded periplasmic space"/>
    <property type="evidence" value="ECO:0007669"/>
    <property type="project" value="TreeGrafter"/>
</dbReference>
<dbReference type="Gene3D" id="3.40.50.1980">
    <property type="entry name" value="Nitrogenase molybdenum iron protein domain"/>
    <property type="match status" value="2"/>
</dbReference>
<dbReference type="InterPro" id="IPR051313">
    <property type="entry name" value="Bact_iron-sidero_bind"/>
</dbReference>
<keyword evidence="4" id="KW-0732">Signal</keyword>
<keyword evidence="5" id="KW-0175">Coiled coil</keyword>
<evidence type="ECO:0000259" key="6">
    <source>
        <dbReference type="PROSITE" id="PS50983"/>
    </source>
</evidence>
<dbReference type="CDD" id="cd01140">
    <property type="entry name" value="FatB"/>
    <property type="match status" value="1"/>
</dbReference>
<dbReference type="AlphaFoldDB" id="A0A6N3CIQ4"/>
<dbReference type="EMBL" id="CACRUE010000030">
    <property type="protein sequence ID" value="VYU16620.1"/>
    <property type="molecule type" value="Genomic_DNA"/>
</dbReference>
<organism evidence="7">
    <name type="scientific">Intestinibacter bartlettii</name>
    <dbReference type="NCBI Taxonomy" id="261299"/>
    <lineage>
        <taxon>Bacteria</taxon>
        <taxon>Bacillati</taxon>
        <taxon>Bacillota</taxon>
        <taxon>Clostridia</taxon>
        <taxon>Peptostreptococcales</taxon>
        <taxon>Peptostreptococcaceae</taxon>
        <taxon>Intestinibacter</taxon>
    </lineage>
</organism>
<protein>
    <submittedName>
        <fullName evidence="7">Putative ABC transporter solute-binding protein YclQ</fullName>
    </submittedName>
</protein>
<evidence type="ECO:0000256" key="3">
    <source>
        <dbReference type="ARBA" id="ARBA00022448"/>
    </source>
</evidence>